<keyword evidence="1" id="KW-0175">Coiled coil</keyword>
<protein>
    <submittedName>
        <fullName evidence="2">Uncharacterized protein</fullName>
    </submittedName>
</protein>
<reference evidence="2" key="1">
    <citation type="journal article" date="2020" name="Nature">
        <title>Giant virus diversity and host interactions through global metagenomics.</title>
        <authorList>
            <person name="Schulz F."/>
            <person name="Roux S."/>
            <person name="Paez-Espino D."/>
            <person name="Jungbluth S."/>
            <person name="Walsh D.A."/>
            <person name="Denef V.J."/>
            <person name="McMahon K.D."/>
            <person name="Konstantinidis K.T."/>
            <person name="Eloe-Fadrosh E.A."/>
            <person name="Kyrpides N.C."/>
            <person name="Woyke T."/>
        </authorList>
    </citation>
    <scope>NUCLEOTIDE SEQUENCE</scope>
    <source>
        <strain evidence="2">GVMAG-M-3300023179-114</strain>
    </source>
</reference>
<evidence type="ECO:0000256" key="1">
    <source>
        <dbReference type="SAM" id="Coils"/>
    </source>
</evidence>
<dbReference type="AlphaFoldDB" id="A0A6C0E3K1"/>
<sequence>MSTIKKTIIVNPELFKFTSGGKTKKNKDNQIKPLPVVSPNHLKTKLLNRIKQHKNNEINELKQKTTELQNDKYTDEFYDAIGYLSDLSNKHKSEANMHNKTLKTNYTPNSSTFSPYVQLDLPPELQEPIMHNYNPLLQPMKINYKVDNVVPHGCLRGGQKPTYRTWQKTQKQYPSINHSTPIKQQTYEPYPNLSREDRLSMIKKKLQHLETKQASNQHQSISIQTDVSTPLQIQPAIILDDNTNTSHLLNQEVSPEITRVPVSNPQPIIPLVKPLNVSVVKEPALTDTIPSNNDTLPKLPKGKKYVKTTIRRKYTLGKSNLYRKVGVLIKDKNTRKNVLNAHKELKRTPINEIKKYLHKHGIMKVGSTAPNDVLKQTYECSRLAGEINNTNKDILLHNFMKEPEL</sequence>
<organism evidence="2">
    <name type="scientific">viral metagenome</name>
    <dbReference type="NCBI Taxonomy" id="1070528"/>
    <lineage>
        <taxon>unclassified sequences</taxon>
        <taxon>metagenomes</taxon>
        <taxon>organismal metagenomes</taxon>
    </lineage>
</organism>
<evidence type="ECO:0000313" key="2">
    <source>
        <dbReference type="EMBL" id="QHT23170.1"/>
    </source>
</evidence>
<feature type="coiled-coil region" evidence="1">
    <location>
        <begin position="44"/>
        <end position="71"/>
    </location>
</feature>
<accession>A0A6C0E3K1</accession>
<name>A0A6C0E3K1_9ZZZZ</name>
<proteinExistence type="predicted"/>
<dbReference type="EMBL" id="MN739727">
    <property type="protein sequence ID" value="QHT23170.1"/>
    <property type="molecule type" value="Genomic_DNA"/>
</dbReference>